<dbReference type="AlphaFoldDB" id="A0AAV8WQB2"/>
<gene>
    <name evidence="1" type="ORF">NQ314_018443</name>
</gene>
<dbReference type="EMBL" id="JANEYF010005198">
    <property type="protein sequence ID" value="KAJ8928929.1"/>
    <property type="molecule type" value="Genomic_DNA"/>
</dbReference>
<protein>
    <submittedName>
        <fullName evidence="1">Uncharacterized protein</fullName>
    </submittedName>
</protein>
<evidence type="ECO:0000313" key="2">
    <source>
        <dbReference type="Proteomes" id="UP001162156"/>
    </source>
</evidence>
<organism evidence="1 2">
    <name type="scientific">Rhamnusium bicolor</name>
    <dbReference type="NCBI Taxonomy" id="1586634"/>
    <lineage>
        <taxon>Eukaryota</taxon>
        <taxon>Metazoa</taxon>
        <taxon>Ecdysozoa</taxon>
        <taxon>Arthropoda</taxon>
        <taxon>Hexapoda</taxon>
        <taxon>Insecta</taxon>
        <taxon>Pterygota</taxon>
        <taxon>Neoptera</taxon>
        <taxon>Endopterygota</taxon>
        <taxon>Coleoptera</taxon>
        <taxon>Polyphaga</taxon>
        <taxon>Cucujiformia</taxon>
        <taxon>Chrysomeloidea</taxon>
        <taxon>Cerambycidae</taxon>
        <taxon>Lepturinae</taxon>
        <taxon>Rhagiini</taxon>
        <taxon>Rhamnusium</taxon>
    </lineage>
</organism>
<sequence>MDKLWDSQPTCRGPGDLGGSLLKDMSFDNLCEGQWASMLNLSPRIPVKNKLKEELEENKNTN</sequence>
<accession>A0AAV8WQB2</accession>
<keyword evidence="2" id="KW-1185">Reference proteome</keyword>
<evidence type="ECO:0000313" key="1">
    <source>
        <dbReference type="EMBL" id="KAJ8928929.1"/>
    </source>
</evidence>
<comment type="caution">
    <text evidence="1">The sequence shown here is derived from an EMBL/GenBank/DDBJ whole genome shotgun (WGS) entry which is preliminary data.</text>
</comment>
<reference evidence="1" key="1">
    <citation type="journal article" date="2023" name="Insect Mol. Biol.">
        <title>Genome sequencing provides insights into the evolution of gene families encoding plant cell wall-degrading enzymes in longhorned beetles.</title>
        <authorList>
            <person name="Shin N.R."/>
            <person name="Okamura Y."/>
            <person name="Kirsch R."/>
            <person name="Pauchet Y."/>
        </authorList>
    </citation>
    <scope>NUCLEOTIDE SEQUENCE</scope>
    <source>
        <strain evidence="1">RBIC_L_NR</strain>
    </source>
</reference>
<proteinExistence type="predicted"/>
<name>A0AAV8WQB2_9CUCU</name>
<dbReference type="Proteomes" id="UP001162156">
    <property type="component" value="Unassembled WGS sequence"/>
</dbReference>